<gene>
    <name evidence="1" type="ORF">PCAMFM013_S006g000382</name>
</gene>
<name>A0A0G4P6A5_PENC3</name>
<reference evidence="1 2" key="1">
    <citation type="journal article" date="2014" name="Nat. Commun.">
        <title>Multiple recent horizontal transfers of a large genomic region in cheese making fungi.</title>
        <authorList>
            <person name="Cheeseman K."/>
            <person name="Ropars J."/>
            <person name="Renault P."/>
            <person name="Dupont J."/>
            <person name="Gouzy J."/>
            <person name="Branca A."/>
            <person name="Abraham A.L."/>
            <person name="Ceppi M."/>
            <person name="Conseiller E."/>
            <person name="Debuchy R."/>
            <person name="Malagnac F."/>
            <person name="Goarin A."/>
            <person name="Silar P."/>
            <person name="Lacoste S."/>
            <person name="Sallet E."/>
            <person name="Bensimon A."/>
            <person name="Giraud T."/>
            <person name="Brygoo Y."/>
        </authorList>
    </citation>
    <scope>NUCLEOTIDE SEQUENCE [LARGE SCALE GENOMIC DNA]</scope>
    <source>
        <strain evidence="2">FM 013</strain>
    </source>
</reference>
<organism evidence="1 2">
    <name type="scientific">Penicillium camemberti (strain FM 013)</name>
    <dbReference type="NCBI Taxonomy" id="1429867"/>
    <lineage>
        <taxon>Eukaryota</taxon>
        <taxon>Fungi</taxon>
        <taxon>Dikarya</taxon>
        <taxon>Ascomycota</taxon>
        <taxon>Pezizomycotina</taxon>
        <taxon>Eurotiomycetes</taxon>
        <taxon>Eurotiomycetidae</taxon>
        <taxon>Eurotiales</taxon>
        <taxon>Aspergillaceae</taxon>
        <taxon>Penicillium</taxon>
    </lineage>
</organism>
<dbReference type="SUPFAM" id="SSF54427">
    <property type="entry name" value="NTF2-like"/>
    <property type="match status" value="1"/>
</dbReference>
<protein>
    <submittedName>
        <fullName evidence="1">Str. FM013</fullName>
    </submittedName>
</protein>
<dbReference type="InterPro" id="IPR032710">
    <property type="entry name" value="NTF2-like_dom_sf"/>
</dbReference>
<dbReference type="Proteomes" id="UP000053732">
    <property type="component" value="Unassembled WGS sequence"/>
</dbReference>
<proteinExistence type="predicted"/>
<dbReference type="AlphaFoldDB" id="A0A0G4P6A5"/>
<dbReference type="EMBL" id="HG793139">
    <property type="protein sequence ID" value="CRL21842.1"/>
    <property type="molecule type" value="Genomic_DNA"/>
</dbReference>
<accession>A0A0G4P6A5</accession>
<evidence type="ECO:0000313" key="1">
    <source>
        <dbReference type="EMBL" id="CRL21842.1"/>
    </source>
</evidence>
<dbReference type="Gene3D" id="3.10.450.50">
    <property type="match status" value="1"/>
</dbReference>
<keyword evidence="2" id="KW-1185">Reference proteome</keyword>
<sequence length="155" mass="17597">MVDLKREVEARYAALVDQPPHTDAQVSIIKKCLELFLATFVYFDYDTTRSLLRGVYKQHNPEVGDGPESIIEFSQLANKKIQGLTGNAAESPEIKFKRVLTDGDYVVIQSHVVRWKGDLGLNVFDMLRHIDGEFVEHWDSISEVPSQSKNDNGIF</sequence>
<evidence type="ECO:0000313" key="2">
    <source>
        <dbReference type="Proteomes" id="UP000053732"/>
    </source>
</evidence>